<name>A0A495JUU4_9ACTN</name>
<dbReference type="AlphaFoldDB" id="A0A495JUU4"/>
<sequence length="363" mass="35051">MAAPTYVAATSASSLGGTTAAITLPDAGAGAQAGHLAVLAMAISAGLPTNDMAAAGWAALPGTPTVDTASSGNFLVWTKTLASGDVGASVSFTIDSSSRVAIGCVVVTSATVVASAVDETNSNGTVVTAPSVAPVPTSTLLVAIHGVILNVINTTATWTADAATTERVDVCSTSTTQRNTTMLIATQELTAAGPTGTRVATASATVQRQGVSLALAGLNLAAAALAASSTLTATAVRVVPAAAGLVSATTATAAPVVTRYAAAALVGSSTLTAAGARQQEAAAHLSASFTLGGTGTATMRAAAALAASSVLTATAALNHFAAADLSAGSVLTAAVPEHLPQYRPGVHTASSSRPSLTATTSRG</sequence>
<evidence type="ECO:0000313" key="3">
    <source>
        <dbReference type="Proteomes" id="UP000277671"/>
    </source>
</evidence>
<gene>
    <name evidence="2" type="ORF">BDK92_7256</name>
</gene>
<feature type="region of interest" description="Disordered" evidence="1">
    <location>
        <begin position="342"/>
        <end position="363"/>
    </location>
</feature>
<evidence type="ECO:0000256" key="1">
    <source>
        <dbReference type="SAM" id="MobiDB-lite"/>
    </source>
</evidence>
<organism evidence="2 3">
    <name type="scientific">Micromonospora pisi</name>
    <dbReference type="NCBI Taxonomy" id="589240"/>
    <lineage>
        <taxon>Bacteria</taxon>
        <taxon>Bacillati</taxon>
        <taxon>Actinomycetota</taxon>
        <taxon>Actinomycetes</taxon>
        <taxon>Micromonosporales</taxon>
        <taxon>Micromonosporaceae</taxon>
        <taxon>Micromonospora</taxon>
    </lineage>
</organism>
<accession>A0A495JUU4</accession>
<dbReference type="EMBL" id="RBKT01000001">
    <property type="protein sequence ID" value="RKR92776.1"/>
    <property type="molecule type" value="Genomic_DNA"/>
</dbReference>
<dbReference type="Proteomes" id="UP000277671">
    <property type="component" value="Unassembled WGS sequence"/>
</dbReference>
<protein>
    <submittedName>
        <fullName evidence="2">Uncharacterized protein</fullName>
    </submittedName>
</protein>
<feature type="compositionally biased region" description="Polar residues" evidence="1">
    <location>
        <begin position="348"/>
        <end position="363"/>
    </location>
</feature>
<reference evidence="2 3" key="1">
    <citation type="submission" date="2018-10" db="EMBL/GenBank/DDBJ databases">
        <title>Sequencing the genomes of 1000 actinobacteria strains.</title>
        <authorList>
            <person name="Klenk H.-P."/>
        </authorList>
    </citation>
    <scope>NUCLEOTIDE SEQUENCE [LARGE SCALE GENOMIC DNA]</scope>
    <source>
        <strain evidence="2 3">DSM 45175</strain>
    </source>
</reference>
<proteinExistence type="predicted"/>
<keyword evidence="3" id="KW-1185">Reference proteome</keyword>
<dbReference type="RefSeq" id="WP_121160724.1">
    <property type="nucleotide sequence ID" value="NZ_RBKT01000001.1"/>
</dbReference>
<comment type="caution">
    <text evidence="2">The sequence shown here is derived from an EMBL/GenBank/DDBJ whole genome shotgun (WGS) entry which is preliminary data.</text>
</comment>
<evidence type="ECO:0000313" key="2">
    <source>
        <dbReference type="EMBL" id="RKR92776.1"/>
    </source>
</evidence>